<dbReference type="Proteomes" id="UP001302602">
    <property type="component" value="Unassembled WGS sequence"/>
</dbReference>
<dbReference type="GeneID" id="87828281"/>
<gene>
    <name evidence="1" type="ORF">N657DRAFT_637480</name>
</gene>
<comment type="caution">
    <text evidence="1">The sequence shown here is derived from an EMBL/GenBank/DDBJ whole genome shotgun (WGS) entry which is preliminary data.</text>
</comment>
<reference evidence="1" key="2">
    <citation type="submission" date="2023-05" db="EMBL/GenBank/DDBJ databases">
        <authorList>
            <consortium name="Lawrence Berkeley National Laboratory"/>
            <person name="Steindorff A."/>
            <person name="Hensen N."/>
            <person name="Bonometti L."/>
            <person name="Westerberg I."/>
            <person name="Brannstrom I.O."/>
            <person name="Guillou S."/>
            <person name="Cros-Aarteil S."/>
            <person name="Calhoun S."/>
            <person name="Haridas S."/>
            <person name="Kuo A."/>
            <person name="Mondo S."/>
            <person name="Pangilinan J."/>
            <person name="Riley R."/>
            <person name="Labutti K."/>
            <person name="Andreopoulos B."/>
            <person name="Lipzen A."/>
            <person name="Chen C."/>
            <person name="Yanf M."/>
            <person name="Daum C."/>
            <person name="Ng V."/>
            <person name="Clum A."/>
            <person name="Ohm R."/>
            <person name="Martin F."/>
            <person name="Silar P."/>
            <person name="Natvig D."/>
            <person name="Lalanne C."/>
            <person name="Gautier V."/>
            <person name="Ament-Velasquez S.L."/>
            <person name="Kruys A."/>
            <person name="Hutchinson M.I."/>
            <person name="Powell A.J."/>
            <person name="Barry K."/>
            <person name="Miller A.N."/>
            <person name="Grigoriev I.V."/>
            <person name="Debuchy R."/>
            <person name="Gladieux P."/>
            <person name="Thoren M.H."/>
            <person name="Johannesson H."/>
        </authorList>
    </citation>
    <scope>NUCLEOTIDE SEQUENCE</scope>
    <source>
        <strain evidence="1">CBS 731.68</strain>
    </source>
</reference>
<accession>A0AAN6Z077</accession>
<proteinExistence type="predicted"/>
<evidence type="ECO:0000313" key="2">
    <source>
        <dbReference type="Proteomes" id="UP001302602"/>
    </source>
</evidence>
<reference evidence="1" key="1">
    <citation type="journal article" date="2023" name="Mol. Phylogenet. Evol.">
        <title>Genome-scale phylogeny and comparative genomics of the fungal order Sordariales.</title>
        <authorList>
            <person name="Hensen N."/>
            <person name="Bonometti L."/>
            <person name="Westerberg I."/>
            <person name="Brannstrom I.O."/>
            <person name="Guillou S."/>
            <person name="Cros-Aarteil S."/>
            <person name="Calhoun S."/>
            <person name="Haridas S."/>
            <person name="Kuo A."/>
            <person name="Mondo S."/>
            <person name="Pangilinan J."/>
            <person name="Riley R."/>
            <person name="LaButti K."/>
            <person name="Andreopoulos B."/>
            <person name="Lipzen A."/>
            <person name="Chen C."/>
            <person name="Yan M."/>
            <person name="Daum C."/>
            <person name="Ng V."/>
            <person name="Clum A."/>
            <person name="Steindorff A."/>
            <person name="Ohm R.A."/>
            <person name="Martin F."/>
            <person name="Silar P."/>
            <person name="Natvig D.O."/>
            <person name="Lalanne C."/>
            <person name="Gautier V."/>
            <person name="Ament-Velasquez S.L."/>
            <person name="Kruys A."/>
            <person name="Hutchinson M.I."/>
            <person name="Powell A.J."/>
            <person name="Barry K."/>
            <person name="Miller A.N."/>
            <person name="Grigoriev I.V."/>
            <person name="Debuchy R."/>
            <person name="Gladieux P."/>
            <person name="Hiltunen Thoren M."/>
            <person name="Johannesson H."/>
        </authorList>
    </citation>
    <scope>NUCLEOTIDE SEQUENCE</scope>
    <source>
        <strain evidence="1">CBS 731.68</strain>
    </source>
</reference>
<organism evidence="1 2">
    <name type="scientific">Parathielavia appendiculata</name>
    <dbReference type="NCBI Taxonomy" id="2587402"/>
    <lineage>
        <taxon>Eukaryota</taxon>
        <taxon>Fungi</taxon>
        <taxon>Dikarya</taxon>
        <taxon>Ascomycota</taxon>
        <taxon>Pezizomycotina</taxon>
        <taxon>Sordariomycetes</taxon>
        <taxon>Sordariomycetidae</taxon>
        <taxon>Sordariales</taxon>
        <taxon>Chaetomiaceae</taxon>
        <taxon>Parathielavia</taxon>
    </lineage>
</organism>
<dbReference type="AlphaFoldDB" id="A0AAN6Z077"/>
<sequence length="181" mass="20231">MGGEVTLADPVSLILLTTQLGIGLFESHQHMGELKARVEDLVEIPRDLQRDKPGMLSLFFLAHKPAHMMRDRSLLQPERAMSIDFAIPGLSAISTNEKSDTRGRFHVSSVELLILGVDLPHPDDAGLLILLSTIEFLTPGLRHKHDDRKSEPADLKTDENLLLLRPRAQTCTIRNTCFRPI</sequence>
<protein>
    <submittedName>
        <fullName evidence="1">Uncharacterized protein</fullName>
    </submittedName>
</protein>
<keyword evidence="2" id="KW-1185">Reference proteome</keyword>
<dbReference type="RefSeq" id="XP_062642957.1">
    <property type="nucleotide sequence ID" value="XM_062791512.1"/>
</dbReference>
<evidence type="ECO:0000313" key="1">
    <source>
        <dbReference type="EMBL" id="KAK4119184.1"/>
    </source>
</evidence>
<dbReference type="EMBL" id="MU853252">
    <property type="protein sequence ID" value="KAK4119184.1"/>
    <property type="molecule type" value="Genomic_DNA"/>
</dbReference>
<name>A0AAN6Z077_9PEZI</name>